<proteinExistence type="predicted"/>
<evidence type="ECO:0000313" key="2">
    <source>
        <dbReference type="EMBL" id="KAK1134490.1"/>
    </source>
</evidence>
<feature type="region of interest" description="Disordered" evidence="1">
    <location>
        <begin position="1"/>
        <end position="53"/>
    </location>
</feature>
<evidence type="ECO:0000313" key="3">
    <source>
        <dbReference type="Proteomes" id="UP001177670"/>
    </source>
</evidence>
<gene>
    <name evidence="2" type="ORF">K0M31_007272</name>
</gene>
<evidence type="ECO:0000256" key="1">
    <source>
        <dbReference type="SAM" id="MobiDB-lite"/>
    </source>
</evidence>
<comment type="caution">
    <text evidence="2">The sequence shown here is derived from an EMBL/GenBank/DDBJ whole genome shotgun (WGS) entry which is preliminary data.</text>
</comment>
<dbReference type="Proteomes" id="UP001177670">
    <property type="component" value="Unassembled WGS sequence"/>
</dbReference>
<dbReference type="AlphaFoldDB" id="A0AA40KVI6"/>
<reference evidence="2" key="1">
    <citation type="submission" date="2021-10" db="EMBL/GenBank/DDBJ databases">
        <title>Melipona bicolor Genome sequencing and assembly.</title>
        <authorList>
            <person name="Araujo N.S."/>
            <person name="Arias M.C."/>
        </authorList>
    </citation>
    <scope>NUCLEOTIDE SEQUENCE</scope>
    <source>
        <strain evidence="2">USP_2M_L1-L4_2017</strain>
        <tissue evidence="2">Whole body</tissue>
    </source>
</reference>
<sequence length="64" mass="7217">MREGGRVKNGRGRVGQRRRKKGGRGGITLPLENTVRKYAGNAETGPRGENPPVKFRYRLQNRIV</sequence>
<keyword evidence="3" id="KW-1185">Reference proteome</keyword>
<name>A0AA40KVI6_9HYME</name>
<organism evidence="2 3">
    <name type="scientific">Melipona bicolor</name>
    <dbReference type="NCBI Taxonomy" id="60889"/>
    <lineage>
        <taxon>Eukaryota</taxon>
        <taxon>Metazoa</taxon>
        <taxon>Ecdysozoa</taxon>
        <taxon>Arthropoda</taxon>
        <taxon>Hexapoda</taxon>
        <taxon>Insecta</taxon>
        <taxon>Pterygota</taxon>
        <taxon>Neoptera</taxon>
        <taxon>Endopterygota</taxon>
        <taxon>Hymenoptera</taxon>
        <taxon>Apocrita</taxon>
        <taxon>Aculeata</taxon>
        <taxon>Apoidea</taxon>
        <taxon>Anthophila</taxon>
        <taxon>Apidae</taxon>
        <taxon>Melipona</taxon>
    </lineage>
</organism>
<feature type="compositionally biased region" description="Basic residues" evidence="1">
    <location>
        <begin position="8"/>
        <end position="23"/>
    </location>
</feature>
<accession>A0AA40KVI6</accession>
<dbReference type="EMBL" id="JAHYIQ010000002">
    <property type="protein sequence ID" value="KAK1134490.1"/>
    <property type="molecule type" value="Genomic_DNA"/>
</dbReference>
<protein>
    <submittedName>
        <fullName evidence="2">Uncharacterized protein</fullName>
    </submittedName>
</protein>